<feature type="domain" description="Cupin type-2" evidence="2">
    <location>
        <begin position="31"/>
        <end position="96"/>
    </location>
</feature>
<evidence type="ECO:0000259" key="2">
    <source>
        <dbReference type="Pfam" id="PF07883"/>
    </source>
</evidence>
<evidence type="ECO:0000313" key="3">
    <source>
        <dbReference type="EMBL" id="CAG37436.1"/>
    </source>
</evidence>
<dbReference type="Pfam" id="PF07883">
    <property type="entry name" value="Cupin_2"/>
    <property type="match status" value="1"/>
</dbReference>
<dbReference type="InterPro" id="IPR011051">
    <property type="entry name" value="RmlC_Cupin_sf"/>
</dbReference>
<evidence type="ECO:0000256" key="1">
    <source>
        <dbReference type="ARBA" id="ARBA00022723"/>
    </source>
</evidence>
<accession>Q6AJP4</accession>
<sequence length="102" mass="11513">MWYQRVIKQLRSKNMDLNSIKESIVENVYHIPSEKKVPLHKHAKQDEIFYCIKGSGFGVLEDGEVELNVGESFIAPAGTMHSLRSEGDLYVIALLVPVVDGR</sequence>
<evidence type="ECO:0000313" key="4">
    <source>
        <dbReference type="Proteomes" id="UP000000602"/>
    </source>
</evidence>
<dbReference type="Proteomes" id="UP000000602">
    <property type="component" value="Chromosome"/>
</dbReference>
<organism evidence="3 4">
    <name type="scientific">Desulfotalea psychrophila (strain LSv54 / DSM 12343)</name>
    <dbReference type="NCBI Taxonomy" id="177439"/>
    <lineage>
        <taxon>Bacteria</taxon>
        <taxon>Pseudomonadati</taxon>
        <taxon>Thermodesulfobacteriota</taxon>
        <taxon>Desulfobulbia</taxon>
        <taxon>Desulfobulbales</taxon>
        <taxon>Desulfocapsaceae</taxon>
        <taxon>Desulfotalea</taxon>
    </lineage>
</organism>
<dbReference type="GO" id="GO:0046872">
    <property type="term" value="F:metal ion binding"/>
    <property type="evidence" value="ECO:0007669"/>
    <property type="project" value="UniProtKB-KW"/>
</dbReference>
<gene>
    <name evidence="3" type="ordered locus">DP2707</name>
</gene>
<dbReference type="PANTHER" id="PTHR35848">
    <property type="entry name" value="OXALATE-BINDING PROTEIN"/>
    <property type="match status" value="1"/>
</dbReference>
<dbReference type="InterPro" id="IPR014710">
    <property type="entry name" value="RmlC-like_jellyroll"/>
</dbReference>
<dbReference type="InterPro" id="IPR013096">
    <property type="entry name" value="Cupin_2"/>
</dbReference>
<name>Q6AJP4_DESPS</name>
<keyword evidence="1" id="KW-0479">Metal-binding</keyword>
<reference evidence="4" key="1">
    <citation type="journal article" date="2004" name="Environ. Microbiol.">
        <title>The genome of Desulfotalea psychrophila, a sulfate-reducing bacterium from permanently cold Arctic sediments.</title>
        <authorList>
            <person name="Rabus R."/>
            <person name="Ruepp A."/>
            <person name="Frickey T."/>
            <person name="Rattei T."/>
            <person name="Fartmann B."/>
            <person name="Stark M."/>
            <person name="Bauer M."/>
            <person name="Zibat A."/>
            <person name="Lombardot T."/>
            <person name="Becker I."/>
            <person name="Amann J."/>
            <person name="Gellner K."/>
            <person name="Teeling H."/>
            <person name="Leuschner W.D."/>
            <person name="Gloeckner F.-O."/>
            <person name="Lupas A.N."/>
            <person name="Amann R."/>
            <person name="Klenk H.-P."/>
        </authorList>
    </citation>
    <scope>NUCLEOTIDE SEQUENCE [LARGE SCALE GENOMIC DNA]</scope>
    <source>
        <strain evidence="4">DSM 12343 / LSv54</strain>
    </source>
</reference>
<dbReference type="AlphaFoldDB" id="Q6AJP4"/>
<dbReference type="CDD" id="cd02208">
    <property type="entry name" value="cupin_RmlC-like"/>
    <property type="match status" value="1"/>
</dbReference>
<proteinExistence type="predicted"/>
<dbReference type="SUPFAM" id="SSF51182">
    <property type="entry name" value="RmlC-like cupins"/>
    <property type="match status" value="1"/>
</dbReference>
<dbReference type="eggNOG" id="COG0662">
    <property type="taxonomic scope" value="Bacteria"/>
</dbReference>
<protein>
    <recommendedName>
        <fullName evidence="2">Cupin type-2 domain-containing protein</fullName>
    </recommendedName>
</protein>
<dbReference type="InterPro" id="IPR051610">
    <property type="entry name" value="GPI/OXD"/>
</dbReference>
<dbReference type="EMBL" id="CR522870">
    <property type="protein sequence ID" value="CAG37436.1"/>
    <property type="molecule type" value="Genomic_DNA"/>
</dbReference>
<dbReference type="HOGENOM" id="CLU_2506802_0_0_7"/>
<keyword evidence="4" id="KW-1185">Reference proteome</keyword>
<dbReference type="KEGG" id="dps:DP2707"/>
<dbReference type="STRING" id="177439.DP2707"/>
<dbReference type="Gene3D" id="2.60.120.10">
    <property type="entry name" value="Jelly Rolls"/>
    <property type="match status" value="1"/>
</dbReference>